<gene>
    <name evidence="2" type="ORF">M427DRAFT_60718</name>
</gene>
<proteinExistence type="predicted"/>
<protein>
    <submittedName>
        <fullName evidence="2">Uncharacterized protein</fullName>
    </submittedName>
</protein>
<dbReference type="AlphaFoldDB" id="A0A139A532"/>
<reference evidence="2 3" key="1">
    <citation type="journal article" date="2015" name="Genome Biol. Evol.">
        <title>Phylogenomic analyses indicate that early fungi evolved digesting cell walls of algal ancestors of land plants.</title>
        <authorList>
            <person name="Chang Y."/>
            <person name="Wang S."/>
            <person name="Sekimoto S."/>
            <person name="Aerts A.L."/>
            <person name="Choi C."/>
            <person name="Clum A."/>
            <person name="LaButti K.M."/>
            <person name="Lindquist E.A."/>
            <person name="Yee Ngan C."/>
            <person name="Ohm R.A."/>
            <person name="Salamov A.A."/>
            <person name="Grigoriev I.V."/>
            <person name="Spatafora J.W."/>
            <person name="Berbee M.L."/>
        </authorList>
    </citation>
    <scope>NUCLEOTIDE SEQUENCE [LARGE SCALE GENOMIC DNA]</scope>
    <source>
        <strain evidence="2 3">JEL478</strain>
    </source>
</reference>
<feature type="region of interest" description="Disordered" evidence="1">
    <location>
        <begin position="1"/>
        <end position="23"/>
    </location>
</feature>
<organism evidence="2 3">
    <name type="scientific">Gonapodya prolifera (strain JEL478)</name>
    <name type="common">Monoblepharis prolifera</name>
    <dbReference type="NCBI Taxonomy" id="1344416"/>
    <lineage>
        <taxon>Eukaryota</taxon>
        <taxon>Fungi</taxon>
        <taxon>Fungi incertae sedis</taxon>
        <taxon>Chytridiomycota</taxon>
        <taxon>Chytridiomycota incertae sedis</taxon>
        <taxon>Monoblepharidomycetes</taxon>
        <taxon>Monoblepharidales</taxon>
        <taxon>Gonapodyaceae</taxon>
        <taxon>Gonapodya</taxon>
    </lineage>
</organism>
<accession>A0A139A532</accession>
<evidence type="ECO:0000313" key="3">
    <source>
        <dbReference type="Proteomes" id="UP000070544"/>
    </source>
</evidence>
<keyword evidence="3" id="KW-1185">Reference proteome</keyword>
<dbReference type="Proteomes" id="UP000070544">
    <property type="component" value="Unassembled WGS sequence"/>
</dbReference>
<name>A0A139A532_GONPJ</name>
<evidence type="ECO:0000256" key="1">
    <source>
        <dbReference type="SAM" id="MobiDB-lite"/>
    </source>
</evidence>
<dbReference type="EMBL" id="KQ965802">
    <property type="protein sequence ID" value="KXS11493.1"/>
    <property type="molecule type" value="Genomic_DNA"/>
</dbReference>
<feature type="compositionally biased region" description="Polar residues" evidence="1">
    <location>
        <begin position="11"/>
        <end position="23"/>
    </location>
</feature>
<evidence type="ECO:0000313" key="2">
    <source>
        <dbReference type="EMBL" id="KXS11493.1"/>
    </source>
</evidence>
<sequence>MKEALRLRASTARTTDDTNSNQSQVIDDRRLLVQNAIDGFGGYEAFRAMTELQCRRILNLVRDLLTKFKWSSAFIGHRTGPALAERDPNDCGDS</sequence>